<dbReference type="GO" id="GO:0008270">
    <property type="term" value="F:zinc ion binding"/>
    <property type="evidence" value="ECO:0007669"/>
    <property type="project" value="UniProtKB-KW"/>
</dbReference>
<dbReference type="InterPro" id="IPR001258">
    <property type="entry name" value="NHL_repeat"/>
</dbReference>
<dbReference type="Pfam" id="PF13445">
    <property type="entry name" value="zf-RING_UBOX"/>
    <property type="match status" value="1"/>
</dbReference>
<evidence type="ECO:0000256" key="2">
    <source>
        <dbReference type="ARBA" id="ARBA00022723"/>
    </source>
</evidence>
<accession>A0A913Y6T5</accession>
<dbReference type="InterPro" id="IPR017907">
    <property type="entry name" value="Znf_RING_CS"/>
</dbReference>
<dbReference type="SUPFAM" id="SSF57845">
    <property type="entry name" value="B-box zinc-binding domain"/>
    <property type="match status" value="1"/>
</dbReference>
<dbReference type="InterPro" id="IPR027370">
    <property type="entry name" value="Znf-RING_euk"/>
</dbReference>
<dbReference type="AlphaFoldDB" id="A0A913Y6T5"/>
<keyword evidence="2" id="KW-0479">Metal-binding</keyword>
<dbReference type="Gene3D" id="2.60.40.10">
    <property type="entry name" value="Immunoglobulins"/>
    <property type="match status" value="1"/>
</dbReference>
<keyword evidence="8" id="KW-0175">Coiled coil</keyword>
<dbReference type="CDD" id="cd19756">
    <property type="entry name" value="Bbox2"/>
    <property type="match status" value="1"/>
</dbReference>
<dbReference type="Proteomes" id="UP000887567">
    <property type="component" value="Unplaced"/>
</dbReference>
<dbReference type="PROSITE" id="PS51125">
    <property type="entry name" value="NHL"/>
    <property type="match status" value="1"/>
</dbReference>
<dbReference type="OMA" id="NCAYIAV"/>
<dbReference type="Gene3D" id="2.120.10.30">
    <property type="entry name" value="TolB, C-terminal domain"/>
    <property type="match status" value="1"/>
</dbReference>
<dbReference type="PANTHER" id="PTHR25462">
    <property type="entry name" value="BONUS, ISOFORM C-RELATED"/>
    <property type="match status" value="1"/>
</dbReference>
<feature type="coiled-coil region" evidence="8">
    <location>
        <begin position="198"/>
        <end position="225"/>
    </location>
</feature>
<dbReference type="Gene3D" id="3.30.40.10">
    <property type="entry name" value="Zinc/RING finger domain, C3HC4 (zinc finger)"/>
    <property type="match status" value="1"/>
</dbReference>
<evidence type="ECO:0000256" key="5">
    <source>
        <dbReference type="ARBA" id="ARBA00022833"/>
    </source>
</evidence>
<reference evidence="11" key="1">
    <citation type="submission" date="2022-11" db="UniProtKB">
        <authorList>
            <consortium name="EnsemblMetazoa"/>
        </authorList>
    </citation>
    <scope>IDENTIFICATION</scope>
</reference>
<keyword evidence="12" id="KW-1185">Reference proteome</keyword>
<name>A0A913Y6T5_EXADI</name>
<evidence type="ECO:0000256" key="8">
    <source>
        <dbReference type="SAM" id="Coils"/>
    </source>
</evidence>
<evidence type="ECO:0000256" key="3">
    <source>
        <dbReference type="ARBA" id="ARBA00022737"/>
    </source>
</evidence>
<proteinExistence type="predicted"/>
<keyword evidence="5" id="KW-0862">Zinc</keyword>
<keyword evidence="3" id="KW-0677">Repeat</keyword>
<evidence type="ECO:0000313" key="11">
    <source>
        <dbReference type="EnsemblMetazoa" id="XP_020915633.1"/>
    </source>
</evidence>
<feature type="domain" description="RING-type" evidence="9">
    <location>
        <begin position="14"/>
        <end position="57"/>
    </location>
</feature>
<dbReference type="SMART" id="SM00336">
    <property type="entry name" value="BBOX"/>
    <property type="match status" value="1"/>
</dbReference>
<dbReference type="InterPro" id="IPR013083">
    <property type="entry name" value="Znf_RING/FYVE/PHD"/>
</dbReference>
<dbReference type="CDD" id="cd05819">
    <property type="entry name" value="NHL"/>
    <property type="match status" value="1"/>
</dbReference>
<dbReference type="InterPro" id="IPR000315">
    <property type="entry name" value="Znf_B-box"/>
</dbReference>
<dbReference type="SUPFAM" id="SSF101898">
    <property type="entry name" value="NHL repeat"/>
    <property type="match status" value="1"/>
</dbReference>
<dbReference type="InterPro" id="IPR011042">
    <property type="entry name" value="6-blade_b-propeller_TolB-like"/>
</dbReference>
<keyword evidence="1" id="KW-0597">Phosphoprotein</keyword>
<dbReference type="RefSeq" id="XP_020915633.1">
    <property type="nucleotide sequence ID" value="XM_021059974.2"/>
</dbReference>
<sequence>MESFVEDLKNQVQCLLCNETMYEPKLLQCFHTFCKSCIKSNAQLDEQVNVFKCPQCTSQTVLEQLDDVEDLQTSPIHSRVVQVLLFLENQKVCSIEASHCEALWRCLDCDSSFCDECLGLHAKFAAMNNHRVVSLSNPTKEDIETMMKGEESCKIHSSQDVELYCQDCDTLICFLCLKDHSHNKHDLSSLQEFITHEKQGLSKNLEEIERLATNEEERKQQEEIAFDIRDYGQKAKENVEKVTEHLVKTLIDQKQQLLAEIQKSITKAERNLRILHHTSAAQEYVKYFAQNGTASEMMEIRDPECSKKLTYEPFQQDVGVINFRPNEELHNQVETGLGVVAIFNKPADAKSCLLKVEPKIEAMKTTKLTIVLKTSEGKVAQESLDNITIQVTPEEDVKIGEKLMEVDGQAMVDLTAQFPGQVTAHVEVRGIPVCNSPVVMNVKPQNIAIKDLKLAKDMNVDSKTLNGITLNTTYDRIAVADNSSHCVRVFNMEGVLLLEFGCHGSGQEQYKYPQDLAFLNETDLVIADHQNQRICVVDTLKGKTVKTFGCQGEGNGQFKYPCGVCVDDASNIYVCDYSNHRIQAFTKDGDYLYQFNLANNGHPFDIITHKGLFYVSDYSSSVVHVFEMKTRQQPTIIRTIGGKDCSAGQLQEPRGLTIDSDGNLLVCNGKRVNKYTLDGRYIGQTNELSNNCAYIAVLPNGNAIGTTWGGGLFAI</sequence>
<dbReference type="SUPFAM" id="SSF57850">
    <property type="entry name" value="RING/U-box"/>
    <property type="match status" value="1"/>
</dbReference>
<dbReference type="KEGG" id="epa:110253101"/>
<dbReference type="GeneID" id="110253101"/>
<dbReference type="InterPro" id="IPR047153">
    <property type="entry name" value="TRIM45/56/19-like"/>
</dbReference>
<evidence type="ECO:0000256" key="6">
    <source>
        <dbReference type="PROSITE-ProRule" id="PRU00024"/>
    </source>
</evidence>
<evidence type="ECO:0000256" key="4">
    <source>
        <dbReference type="ARBA" id="ARBA00022771"/>
    </source>
</evidence>
<dbReference type="InterPro" id="IPR013783">
    <property type="entry name" value="Ig-like_fold"/>
</dbReference>
<dbReference type="Pfam" id="PF00643">
    <property type="entry name" value="zf-B_box"/>
    <property type="match status" value="1"/>
</dbReference>
<dbReference type="PROSITE" id="PS00518">
    <property type="entry name" value="ZF_RING_1"/>
    <property type="match status" value="1"/>
</dbReference>
<feature type="domain" description="B box-type" evidence="10">
    <location>
        <begin position="148"/>
        <end position="190"/>
    </location>
</feature>
<evidence type="ECO:0000313" key="12">
    <source>
        <dbReference type="Proteomes" id="UP000887567"/>
    </source>
</evidence>
<dbReference type="PROSITE" id="PS50089">
    <property type="entry name" value="ZF_RING_2"/>
    <property type="match status" value="1"/>
</dbReference>
<evidence type="ECO:0000259" key="9">
    <source>
        <dbReference type="PROSITE" id="PS50089"/>
    </source>
</evidence>
<keyword evidence="4 6" id="KW-0863">Zinc-finger</keyword>
<dbReference type="InterPro" id="IPR001841">
    <property type="entry name" value="Znf_RING"/>
</dbReference>
<dbReference type="CDD" id="cd19757">
    <property type="entry name" value="Bbox1"/>
    <property type="match status" value="1"/>
</dbReference>
<dbReference type="Pfam" id="PF01436">
    <property type="entry name" value="NHL"/>
    <property type="match status" value="1"/>
</dbReference>
<dbReference type="PANTHER" id="PTHR25462:SF296">
    <property type="entry name" value="MEIOTIC P26, ISOFORM F"/>
    <property type="match status" value="1"/>
</dbReference>
<dbReference type="PROSITE" id="PS50119">
    <property type="entry name" value="ZF_BBOX"/>
    <property type="match status" value="1"/>
</dbReference>
<dbReference type="SMART" id="SM00184">
    <property type="entry name" value="RING"/>
    <property type="match status" value="1"/>
</dbReference>
<dbReference type="Gene3D" id="3.30.160.60">
    <property type="entry name" value="Classic Zinc Finger"/>
    <property type="match status" value="1"/>
</dbReference>
<protein>
    <submittedName>
        <fullName evidence="11">Uncharacterized protein</fullName>
    </submittedName>
</protein>
<evidence type="ECO:0000256" key="7">
    <source>
        <dbReference type="PROSITE-ProRule" id="PRU00504"/>
    </source>
</evidence>
<evidence type="ECO:0000256" key="1">
    <source>
        <dbReference type="ARBA" id="ARBA00022553"/>
    </source>
</evidence>
<organism evidence="11 12">
    <name type="scientific">Exaiptasia diaphana</name>
    <name type="common">Tropical sea anemone</name>
    <name type="synonym">Aiptasia pulchella</name>
    <dbReference type="NCBI Taxonomy" id="2652724"/>
    <lineage>
        <taxon>Eukaryota</taxon>
        <taxon>Metazoa</taxon>
        <taxon>Cnidaria</taxon>
        <taxon>Anthozoa</taxon>
        <taxon>Hexacorallia</taxon>
        <taxon>Actiniaria</taxon>
        <taxon>Aiptasiidae</taxon>
        <taxon>Exaiptasia</taxon>
    </lineage>
</organism>
<dbReference type="OrthoDB" id="27136at2759"/>
<evidence type="ECO:0000259" key="10">
    <source>
        <dbReference type="PROSITE" id="PS50119"/>
    </source>
</evidence>
<dbReference type="EnsemblMetazoa" id="XM_021059974.2">
    <property type="protein sequence ID" value="XP_020915633.1"/>
    <property type="gene ID" value="LOC110253101"/>
</dbReference>
<feature type="repeat" description="NHL" evidence="7">
    <location>
        <begin position="545"/>
        <end position="588"/>
    </location>
</feature>